<gene>
    <name evidence="3" type="primary">Contig10985.g11740</name>
    <name evidence="3" type="ORF">STYLEM_12830</name>
</gene>
<dbReference type="EMBL" id="CCKQ01012168">
    <property type="protein sequence ID" value="CDW83780.1"/>
    <property type="molecule type" value="Genomic_DNA"/>
</dbReference>
<dbReference type="Pfam" id="PF09807">
    <property type="entry name" value="ELP6"/>
    <property type="match status" value="1"/>
</dbReference>
<evidence type="ECO:0000256" key="1">
    <source>
        <dbReference type="ARBA" id="ARBA00005043"/>
    </source>
</evidence>
<dbReference type="InterPro" id="IPR018627">
    <property type="entry name" value="ELP6"/>
</dbReference>
<proteinExistence type="inferred from homology"/>
<dbReference type="AlphaFoldDB" id="A0A078AN41"/>
<organism evidence="3 4">
    <name type="scientific">Stylonychia lemnae</name>
    <name type="common">Ciliate</name>
    <dbReference type="NCBI Taxonomy" id="5949"/>
    <lineage>
        <taxon>Eukaryota</taxon>
        <taxon>Sar</taxon>
        <taxon>Alveolata</taxon>
        <taxon>Ciliophora</taxon>
        <taxon>Intramacronucleata</taxon>
        <taxon>Spirotrichea</taxon>
        <taxon>Stichotrichia</taxon>
        <taxon>Sporadotrichida</taxon>
        <taxon>Oxytrichidae</taxon>
        <taxon>Stylonychinae</taxon>
        <taxon>Stylonychia</taxon>
    </lineage>
</organism>
<name>A0A078AN41_STYLE</name>
<dbReference type="GO" id="GO:0002098">
    <property type="term" value="P:tRNA wobble uridine modification"/>
    <property type="evidence" value="ECO:0007669"/>
    <property type="project" value="InterPro"/>
</dbReference>
<keyword evidence="4" id="KW-1185">Reference proteome</keyword>
<dbReference type="InterPro" id="IPR027417">
    <property type="entry name" value="P-loop_NTPase"/>
</dbReference>
<dbReference type="PANTHER" id="PTHR16184">
    <property type="entry name" value="ELONGATOR COMPLEX PROTEIN 6"/>
    <property type="match status" value="1"/>
</dbReference>
<dbReference type="GO" id="GO:0033588">
    <property type="term" value="C:elongator holoenzyme complex"/>
    <property type="evidence" value="ECO:0007669"/>
    <property type="project" value="InterPro"/>
</dbReference>
<reference evidence="3 4" key="1">
    <citation type="submission" date="2014-06" db="EMBL/GenBank/DDBJ databases">
        <authorList>
            <person name="Swart Estienne"/>
        </authorList>
    </citation>
    <scope>NUCLEOTIDE SEQUENCE [LARGE SCALE GENOMIC DNA]</scope>
    <source>
        <strain evidence="3 4">130c</strain>
    </source>
</reference>
<sequence>MIVDHKIIVEDSNACTGEFVIYSLLELYLRNQNNGVIFVAASQSFSHYQAVLKKLTMIDSSQLVYLDQFGKPFDYNVFDNLPLSQAIPNTHTSKLPKKVQFQQFTLVDSDQMLDKNFKSLFTKIEKSLKQMQNDGKQVLVLVDNINIMINGCYTKSELDFIEIMNEFTAIADRDARMSVAIGVNRDLFDCESTMDLDFYREIKNSVFDSVYELNRNLSGYSRDVHGQLNIIRNKHNIGEQSVKNVKFRLTENKVELFEHFTI</sequence>
<evidence type="ECO:0000256" key="2">
    <source>
        <dbReference type="ARBA" id="ARBA00008837"/>
    </source>
</evidence>
<dbReference type="UniPathway" id="UPA00988"/>
<dbReference type="OrthoDB" id="9995306at2759"/>
<dbReference type="PANTHER" id="PTHR16184:SF6">
    <property type="entry name" value="ELONGATOR COMPLEX PROTEIN 6"/>
    <property type="match status" value="1"/>
</dbReference>
<accession>A0A078AN41</accession>
<protein>
    <submittedName>
        <fullName evidence="3">Elongator protein 6</fullName>
    </submittedName>
</protein>
<evidence type="ECO:0000313" key="4">
    <source>
        <dbReference type="Proteomes" id="UP000039865"/>
    </source>
</evidence>
<evidence type="ECO:0000313" key="3">
    <source>
        <dbReference type="EMBL" id="CDW83780.1"/>
    </source>
</evidence>
<dbReference type="InParanoid" id="A0A078AN41"/>
<dbReference type="Gene3D" id="3.40.50.300">
    <property type="entry name" value="P-loop containing nucleotide triphosphate hydrolases"/>
    <property type="match status" value="1"/>
</dbReference>
<comment type="similarity">
    <text evidence="2">Belongs to the ELP6 family.</text>
</comment>
<dbReference type="Proteomes" id="UP000039865">
    <property type="component" value="Unassembled WGS sequence"/>
</dbReference>
<comment type="pathway">
    <text evidence="1">tRNA modification; 5-methoxycarbonylmethyl-2-thiouridine-tRNA biosynthesis.</text>
</comment>